<gene>
    <name evidence="7" type="ORF">Q664_51265</name>
</gene>
<dbReference type="CDD" id="cd04301">
    <property type="entry name" value="NAT_SF"/>
    <property type="match status" value="1"/>
</dbReference>
<keyword evidence="4" id="KW-0012">Acyltransferase</keyword>
<keyword evidence="1" id="KW-0678">Repressor</keyword>
<sequence length="174" mass="19436">MAIDIRRLLQEDDRSDFRSGNVDLDRFFQRYAGQNQFRHHIGTTYVALENGTIAGFVTVTPSEITVAELPVPRRRKLPQYPLPVLRLARLAVDERARGRGIGSTLLRAVFVLAHRMADEFGCLGVVVDAKPEAVPFYEKLGFIDLEARAGHLGDRPEPRPMFLELGAIPKPSAS</sequence>
<keyword evidence="3 7" id="KW-0808">Transferase</keyword>
<accession>A0A084SEA6</accession>
<evidence type="ECO:0000256" key="4">
    <source>
        <dbReference type="ARBA" id="ARBA00023315"/>
    </source>
</evidence>
<organism evidence="7 8">
    <name type="scientific">Archangium violaceum Cb vi76</name>
    <dbReference type="NCBI Taxonomy" id="1406225"/>
    <lineage>
        <taxon>Bacteria</taxon>
        <taxon>Pseudomonadati</taxon>
        <taxon>Myxococcota</taxon>
        <taxon>Myxococcia</taxon>
        <taxon>Myxococcales</taxon>
        <taxon>Cystobacterineae</taxon>
        <taxon>Archangiaceae</taxon>
        <taxon>Archangium</taxon>
    </lineage>
</organism>
<reference evidence="7 8" key="1">
    <citation type="submission" date="2014-07" db="EMBL/GenBank/DDBJ databases">
        <title>Draft Genome Sequence of Gephyronic Acid Producer, Cystobacter violaceus Strain Cb vi76.</title>
        <authorList>
            <person name="Stevens D.C."/>
            <person name="Young J."/>
            <person name="Carmichael R."/>
            <person name="Tan J."/>
            <person name="Taylor R.E."/>
        </authorList>
    </citation>
    <scope>NUCLEOTIDE SEQUENCE [LARGE SCALE GENOMIC DNA]</scope>
    <source>
        <strain evidence="7 8">Cb vi76</strain>
    </source>
</reference>
<dbReference type="EMBL" id="JPMI01000423">
    <property type="protein sequence ID" value="KFA86791.1"/>
    <property type="molecule type" value="Genomic_DNA"/>
</dbReference>
<evidence type="ECO:0000256" key="1">
    <source>
        <dbReference type="ARBA" id="ARBA00022491"/>
    </source>
</evidence>
<keyword evidence="2" id="KW-1277">Toxin-antitoxin system</keyword>
<dbReference type="PANTHER" id="PTHR36449:SF1">
    <property type="entry name" value="ACETYLTRANSFERASE"/>
    <property type="match status" value="1"/>
</dbReference>
<dbReference type="RefSeq" id="WP_043414149.1">
    <property type="nucleotide sequence ID" value="NZ_JPMI01000423.1"/>
</dbReference>
<dbReference type="PANTHER" id="PTHR36449">
    <property type="entry name" value="ACETYLTRANSFERASE-RELATED"/>
    <property type="match status" value="1"/>
</dbReference>
<feature type="domain" description="N-acetyltransferase" evidence="6">
    <location>
        <begin position="3"/>
        <end position="166"/>
    </location>
</feature>
<proteinExistence type="predicted"/>
<evidence type="ECO:0000256" key="3">
    <source>
        <dbReference type="ARBA" id="ARBA00022679"/>
    </source>
</evidence>
<dbReference type="AlphaFoldDB" id="A0A084SEA6"/>
<dbReference type="Pfam" id="PF13508">
    <property type="entry name" value="Acetyltransf_7"/>
    <property type="match status" value="1"/>
</dbReference>
<dbReference type="GO" id="GO:0016747">
    <property type="term" value="F:acyltransferase activity, transferring groups other than amino-acyl groups"/>
    <property type="evidence" value="ECO:0007669"/>
    <property type="project" value="InterPro"/>
</dbReference>
<evidence type="ECO:0000256" key="5">
    <source>
        <dbReference type="ARBA" id="ARBA00049880"/>
    </source>
</evidence>
<evidence type="ECO:0000256" key="2">
    <source>
        <dbReference type="ARBA" id="ARBA00022649"/>
    </source>
</evidence>
<evidence type="ECO:0000259" key="6">
    <source>
        <dbReference type="PROSITE" id="PS51186"/>
    </source>
</evidence>
<comment type="caution">
    <text evidence="7">The sequence shown here is derived from an EMBL/GenBank/DDBJ whole genome shotgun (WGS) entry which is preliminary data.</text>
</comment>
<dbReference type="InterPro" id="IPR000182">
    <property type="entry name" value="GNAT_dom"/>
</dbReference>
<evidence type="ECO:0000313" key="7">
    <source>
        <dbReference type="EMBL" id="KFA86791.1"/>
    </source>
</evidence>
<dbReference type="Proteomes" id="UP000028547">
    <property type="component" value="Unassembled WGS sequence"/>
</dbReference>
<dbReference type="PROSITE" id="PS51186">
    <property type="entry name" value="GNAT"/>
    <property type="match status" value="1"/>
</dbReference>
<dbReference type="SUPFAM" id="SSF55729">
    <property type="entry name" value="Acyl-CoA N-acyltransferases (Nat)"/>
    <property type="match status" value="1"/>
</dbReference>
<name>A0A084SEA6_9BACT</name>
<comment type="catalytic activity">
    <reaction evidence="5">
        <text>glycyl-tRNA(Gly) + acetyl-CoA = N-acetylglycyl-tRNA(Gly) + CoA + H(+)</text>
        <dbReference type="Rhea" id="RHEA:81867"/>
        <dbReference type="Rhea" id="RHEA-COMP:9683"/>
        <dbReference type="Rhea" id="RHEA-COMP:19766"/>
        <dbReference type="ChEBI" id="CHEBI:15378"/>
        <dbReference type="ChEBI" id="CHEBI:57287"/>
        <dbReference type="ChEBI" id="CHEBI:57288"/>
        <dbReference type="ChEBI" id="CHEBI:78522"/>
        <dbReference type="ChEBI" id="CHEBI:232036"/>
    </reaction>
</comment>
<evidence type="ECO:0000313" key="8">
    <source>
        <dbReference type="Proteomes" id="UP000028547"/>
    </source>
</evidence>
<dbReference type="Gene3D" id="3.40.630.30">
    <property type="match status" value="1"/>
</dbReference>
<dbReference type="InterPro" id="IPR016181">
    <property type="entry name" value="Acyl_CoA_acyltransferase"/>
</dbReference>
<protein>
    <submittedName>
        <fullName evidence="7">GNAT family acetyltransferase</fullName>
    </submittedName>
</protein>